<dbReference type="SMART" id="SM00028">
    <property type="entry name" value="TPR"/>
    <property type="match status" value="3"/>
</dbReference>
<evidence type="ECO:0000313" key="4">
    <source>
        <dbReference type="Ensembl" id="ENSAMEP00000043160.1"/>
    </source>
</evidence>
<dbReference type="PANTHER" id="PTHR31859">
    <property type="entry name" value="TETRATRICOPEPTIDE REPEAT PROTEIN 39 FAMILY MEMBER"/>
    <property type="match status" value="1"/>
</dbReference>
<organism evidence="4 5">
    <name type="scientific">Ailuropoda melanoleuca</name>
    <name type="common">Giant panda</name>
    <dbReference type="NCBI Taxonomy" id="9646"/>
    <lineage>
        <taxon>Eukaryota</taxon>
        <taxon>Metazoa</taxon>
        <taxon>Chordata</taxon>
        <taxon>Craniata</taxon>
        <taxon>Vertebrata</taxon>
        <taxon>Euteleostomi</taxon>
        <taxon>Mammalia</taxon>
        <taxon>Eutheria</taxon>
        <taxon>Laurasiatheria</taxon>
        <taxon>Carnivora</taxon>
        <taxon>Caniformia</taxon>
        <taxon>Ursidae</taxon>
        <taxon>Ailuropoda</taxon>
    </lineage>
</organism>
<feature type="region of interest" description="Disordered" evidence="3">
    <location>
        <begin position="1"/>
        <end position="50"/>
    </location>
</feature>
<reference evidence="4" key="2">
    <citation type="submission" date="2025-08" db="UniProtKB">
        <authorList>
            <consortium name="Ensembl"/>
        </authorList>
    </citation>
    <scope>IDENTIFICATION</scope>
</reference>
<reference evidence="4 5" key="1">
    <citation type="journal article" date="2010" name="Nature">
        <title>The sequence and de novo assembly of the giant panda genome.</title>
        <authorList>
            <person name="Li R."/>
            <person name="Fan W."/>
            <person name="Tian G."/>
            <person name="Zhu H."/>
            <person name="He L."/>
            <person name="Cai J."/>
            <person name="Huang Q."/>
            <person name="Cai Q."/>
            <person name="Li B."/>
            <person name="Bai Y."/>
            <person name="Zhang Z."/>
            <person name="Zhang Y."/>
            <person name="Wang W."/>
            <person name="Li J."/>
            <person name="Wei F."/>
            <person name="Li H."/>
            <person name="Jian M."/>
            <person name="Li J."/>
            <person name="Zhang Z."/>
            <person name="Nielsen R."/>
            <person name="Li D."/>
            <person name="Gu W."/>
            <person name="Yang Z."/>
            <person name="Xuan Z."/>
            <person name="Ryder O.A."/>
            <person name="Leung F.C."/>
            <person name="Zhou Y."/>
            <person name="Cao J."/>
            <person name="Sun X."/>
            <person name="Fu Y."/>
            <person name="Fang X."/>
            <person name="Guo X."/>
            <person name="Wang B."/>
            <person name="Hou R."/>
            <person name="Shen F."/>
            <person name="Mu B."/>
            <person name="Ni P."/>
            <person name="Lin R."/>
            <person name="Qian W."/>
            <person name="Wang G."/>
            <person name="Yu C."/>
            <person name="Nie W."/>
            <person name="Wang J."/>
            <person name="Wu Z."/>
            <person name="Liang H."/>
            <person name="Min J."/>
            <person name="Wu Q."/>
            <person name="Cheng S."/>
            <person name="Ruan J."/>
            <person name="Wang M."/>
            <person name="Shi Z."/>
            <person name="Wen M."/>
            <person name="Liu B."/>
            <person name="Ren X."/>
            <person name="Zheng H."/>
            <person name="Dong D."/>
            <person name="Cook K."/>
            <person name="Shan G."/>
            <person name="Zhang H."/>
            <person name="Kosiol C."/>
            <person name="Xie X."/>
            <person name="Lu Z."/>
            <person name="Zheng H."/>
            <person name="Li Y."/>
            <person name="Steiner C.C."/>
            <person name="Lam T.T."/>
            <person name="Lin S."/>
            <person name="Zhang Q."/>
            <person name="Li G."/>
            <person name="Tian J."/>
            <person name="Gong T."/>
            <person name="Liu H."/>
            <person name="Zhang D."/>
            <person name="Fang L."/>
            <person name="Ye C."/>
            <person name="Zhang J."/>
            <person name="Hu W."/>
            <person name="Xu A."/>
            <person name="Ren Y."/>
            <person name="Zhang G."/>
            <person name="Bruford M.W."/>
            <person name="Li Q."/>
            <person name="Ma L."/>
            <person name="Guo Y."/>
            <person name="An N."/>
            <person name="Hu Y."/>
            <person name="Zheng Y."/>
            <person name="Shi Y."/>
            <person name="Li Z."/>
            <person name="Liu Q."/>
            <person name="Chen Y."/>
            <person name="Zhao J."/>
            <person name="Qu N."/>
            <person name="Zhao S."/>
            <person name="Tian F."/>
            <person name="Wang X."/>
            <person name="Wang H."/>
            <person name="Xu L."/>
            <person name="Liu X."/>
            <person name="Vinar T."/>
            <person name="Wang Y."/>
            <person name="Lam T.W."/>
            <person name="Yiu S.M."/>
            <person name="Liu S."/>
            <person name="Zhang H."/>
            <person name="Li D."/>
            <person name="Huang Y."/>
            <person name="Wang X."/>
            <person name="Yang G."/>
            <person name="Jiang Z."/>
            <person name="Wang J."/>
            <person name="Qin N."/>
            <person name="Li L."/>
            <person name="Li J."/>
            <person name="Bolund L."/>
            <person name="Kristiansen K."/>
            <person name="Wong G.K."/>
            <person name="Olson M."/>
            <person name="Zhang X."/>
            <person name="Li S."/>
            <person name="Yang H."/>
            <person name="Wang J."/>
            <person name="Wang J."/>
        </authorList>
    </citation>
    <scope>NUCLEOTIDE SEQUENCE [LARGE SCALE GENOMIC DNA]</scope>
</reference>
<sequence>MRPVRPREQGWGKPQGQDGEGELQGRRDLGSALGGGAEGERQALGTRGMASGQPVAKALLESSPQPCCCHPCRMDEKLRLRVGKSLGATQQEGEELGSEAFCAAMERSDLGRVSSPPWIRFPATLARRGHGGGDQRSPATSAVPGVGALMSLLSGRTKESMYHSLTYATILEMQAMMTFDPQDILLAGNMMKEAQTLCQRHRKKSSVTDSFSNLVHRPTMDQFTEEEIHAEVCYAECLLQRAALTFLQDENMVSFIKGGIKVRNSYQTYKELDSLVQSSQYCKGENHRHFEGGVKLGVGAFNLTLSMLPTRILRLLEFVGFSGNKDYGLLQLEEGASGHSFRAVLCVMLLLCYHTFLTFVLGTGNVNIEEAEKLLKPYLKRYPKGAIFLFFAGRIEAIKGNVDTAIQRFEECCEAQQHWKQFHHMCYWELMWCFTYKGQWKMAYFYADLLSKENSWSKATYIYMKAAYLSMFGKEDYKPFGDDEVELFRAVPGLKLKIAGKSLPTEKFAIRKSRRYLSPKPISLPIPALEMMYIWNGYAVIGKQPELTDGILGIITKAEEMLEKGPENEYSVDDECLVKLLKGLCLKYLGRVQEAEDNFRSISFNEKKIKYDHYLIPNALLELALLFMEQGRNEEAVKLLETAKQNYKNYSMESRTHFRIQAAILQAKSSLENGNRSMVSSVSL</sequence>
<dbReference type="Ensembl" id="ENSAMET00000028942.1">
    <property type="protein sequence ID" value="ENSAMEP00000043160.1"/>
    <property type="gene ID" value="ENSAMEG00000017488.2"/>
</dbReference>
<dbReference type="PANTHER" id="PTHR31859:SF3">
    <property type="entry name" value="TETRATRICOPEPTIDE REPEAT PROTEIN 39A"/>
    <property type="match status" value="1"/>
</dbReference>
<keyword evidence="2" id="KW-0802">TPR repeat</keyword>
<feature type="compositionally biased region" description="Basic and acidic residues" evidence="3">
    <location>
        <begin position="1"/>
        <end position="10"/>
    </location>
</feature>
<evidence type="ECO:0000256" key="1">
    <source>
        <dbReference type="ARBA" id="ARBA00006400"/>
    </source>
</evidence>
<dbReference type="InterPro" id="IPR019734">
    <property type="entry name" value="TPR_rpt"/>
</dbReference>
<reference evidence="4" key="3">
    <citation type="submission" date="2025-09" db="UniProtKB">
        <authorList>
            <consortium name="Ensembl"/>
        </authorList>
    </citation>
    <scope>IDENTIFICATION</scope>
</reference>
<dbReference type="InParanoid" id="A0A7N5KNX6"/>
<comment type="similarity">
    <text evidence="1">Belongs to the TTC39 family.</text>
</comment>
<dbReference type="InterPro" id="IPR019412">
    <property type="entry name" value="IML2/TPR_39"/>
</dbReference>
<dbReference type="Gene3D" id="1.25.40.10">
    <property type="entry name" value="Tetratricopeptide repeat domain"/>
    <property type="match status" value="1"/>
</dbReference>
<keyword evidence="5" id="KW-1185">Reference proteome</keyword>
<dbReference type="Pfam" id="PF10300">
    <property type="entry name" value="Iml2-TPR_39"/>
    <property type="match status" value="1"/>
</dbReference>
<name>A0A7N5KNX6_AILME</name>
<gene>
    <name evidence="4" type="primary">TTC39A</name>
</gene>
<dbReference type="Proteomes" id="UP000008912">
    <property type="component" value="Unassembled WGS sequence"/>
</dbReference>
<dbReference type="GO" id="GO:0005813">
    <property type="term" value="C:centrosome"/>
    <property type="evidence" value="ECO:0007669"/>
    <property type="project" value="Ensembl"/>
</dbReference>
<evidence type="ECO:0000313" key="5">
    <source>
        <dbReference type="Proteomes" id="UP000008912"/>
    </source>
</evidence>
<dbReference type="InterPro" id="IPR011990">
    <property type="entry name" value="TPR-like_helical_dom_sf"/>
</dbReference>
<evidence type="ECO:0000256" key="2">
    <source>
        <dbReference type="ARBA" id="ARBA00022803"/>
    </source>
</evidence>
<evidence type="ECO:0000256" key="3">
    <source>
        <dbReference type="SAM" id="MobiDB-lite"/>
    </source>
</evidence>
<accession>A0A7N5KNX6</accession>
<protein>
    <submittedName>
        <fullName evidence="4">Tetratricopeptide repeat domain 39A</fullName>
    </submittedName>
</protein>
<dbReference type="AlphaFoldDB" id="A0A7N5KNX6"/>
<dbReference type="SUPFAM" id="SSF48452">
    <property type="entry name" value="TPR-like"/>
    <property type="match status" value="1"/>
</dbReference>
<proteinExistence type="inferred from homology"/>
<dbReference type="GeneTree" id="ENSGT00950000182917"/>